<dbReference type="EMBL" id="SIDB01000006">
    <property type="protein sequence ID" value="KAI3431741.1"/>
    <property type="molecule type" value="Genomic_DNA"/>
</dbReference>
<evidence type="ECO:0000256" key="7">
    <source>
        <dbReference type="ARBA" id="ARBA00022833"/>
    </source>
</evidence>
<evidence type="ECO:0000259" key="15">
    <source>
        <dbReference type="PROSITE" id="PS51192"/>
    </source>
</evidence>
<comment type="subcellular location">
    <subcellularLocation>
        <location evidence="1">Nucleus</location>
    </subcellularLocation>
</comment>
<feature type="region of interest" description="Disordered" evidence="12">
    <location>
        <begin position="1520"/>
        <end position="1541"/>
    </location>
</feature>
<feature type="region of interest" description="Disordered" evidence="12">
    <location>
        <begin position="164"/>
        <end position="229"/>
    </location>
</feature>
<dbReference type="Gene3D" id="2.40.50.40">
    <property type="match status" value="2"/>
</dbReference>
<evidence type="ECO:0000256" key="12">
    <source>
        <dbReference type="SAM" id="MobiDB-lite"/>
    </source>
</evidence>
<evidence type="ECO:0000256" key="3">
    <source>
        <dbReference type="ARBA" id="ARBA00022737"/>
    </source>
</evidence>
<dbReference type="SMART" id="SM00487">
    <property type="entry name" value="DEXDc"/>
    <property type="match status" value="1"/>
</dbReference>
<feature type="region of interest" description="Disordered" evidence="12">
    <location>
        <begin position="454"/>
        <end position="521"/>
    </location>
</feature>
<feature type="domain" description="PHD-type" evidence="14">
    <location>
        <begin position="553"/>
        <end position="603"/>
    </location>
</feature>
<evidence type="ECO:0000256" key="6">
    <source>
        <dbReference type="ARBA" id="ARBA00022801"/>
    </source>
</evidence>
<dbReference type="InterPro" id="IPR000953">
    <property type="entry name" value="Chromo/chromo_shadow_dom"/>
</dbReference>
<feature type="domain" description="Helicase C-terminal" evidence="16">
    <location>
        <begin position="1279"/>
        <end position="1449"/>
    </location>
</feature>
<dbReference type="OrthoDB" id="513011at2759"/>
<dbReference type="GO" id="GO:0005524">
    <property type="term" value="F:ATP binding"/>
    <property type="evidence" value="ECO:0007669"/>
    <property type="project" value="UniProtKB-KW"/>
</dbReference>
<comment type="caution">
    <text evidence="17">The sequence shown here is derived from an EMBL/GenBank/DDBJ whole genome shotgun (WGS) entry which is preliminary data.</text>
</comment>
<dbReference type="Gene3D" id="3.40.50.300">
    <property type="entry name" value="P-loop containing nucleotide triphosphate hydrolases"/>
    <property type="match status" value="2"/>
</dbReference>
<dbReference type="Pfam" id="PF00628">
    <property type="entry name" value="PHD"/>
    <property type="match status" value="1"/>
</dbReference>
<proteinExistence type="predicted"/>
<dbReference type="Pfam" id="PF00271">
    <property type="entry name" value="Helicase_C"/>
    <property type="match status" value="1"/>
</dbReference>
<dbReference type="PROSITE" id="PS51192">
    <property type="entry name" value="HELICASE_ATP_BIND_1"/>
    <property type="match status" value="1"/>
</dbReference>
<keyword evidence="4" id="KW-0547">Nucleotide-binding</keyword>
<feature type="coiled-coil region" evidence="11">
    <location>
        <begin position="1546"/>
        <end position="1574"/>
    </location>
</feature>
<evidence type="ECO:0000259" key="14">
    <source>
        <dbReference type="PROSITE" id="PS50016"/>
    </source>
</evidence>
<dbReference type="GO" id="GO:0000785">
    <property type="term" value="C:chromatin"/>
    <property type="evidence" value="ECO:0007669"/>
    <property type="project" value="TreeGrafter"/>
</dbReference>
<feature type="compositionally biased region" description="Low complexity" evidence="12">
    <location>
        <begin position="1793"/>
        <end position="1830"/>
    </location>
</feature>
<evidence type="ECO:0000313" key="18">
    <source>
        <dbReference type="Proteomes" id="UP001055712"/>
    </source>
</evidence>
<feature type="compositionally biased region" description="Acidic residues" evidence="12">
    <location>
        <begin position="1302"/>
        <end position="1315"/>
    </location>
</feature>
<dbReference type="InterPro" id="IPR001965">
    <property type="entry name" value="Znf_PHD"/>
</dbReference>
<dbReference type="InterPro" id="IPR011011">
    <property type="entry name" value="Znf_FYVE_PHD"/>
</dbReference>
<dbReference type="GO" id="GO:0003682">
    <property type="term" value="F:chromatin binding"/>
    <property type="evidence" value="ECO:0007669"/>
    <property type="project" value="InterPro"/>
</dbReference>
<dbReference type="SUPFAM" id="SSF57903">
    <property type="entry name" value="FYVE/PHD zinc finger"/>
    <property type="match status" value="1"/>
</dbReference>
<feature type="compositionally biased region" description="Gly residues" evidence="12">
    <location>
        <begin position="1233"/>
        <end position="1249"/>
    </location>
</feature>
<evidence type="ECO:0000259" key="13">
    <source>
        <dbReference type="PROSITE" id="PS50013"/>
    </source>
</evidence>
<dbReference type="GO" id="GO:0042393">
    <property type="term" value="F:histone binding"/>
    <property type="evidence" value="ECO:0007669"/>
    <property type="project" value="TreeGrafter"/>
</dbReference>
<feature type="domain" description="Chromo" evidence="13">
    <location>
        <begin position="738"/>
        <end position="799"/>
    </location>
</feature>
<dbReference type="InterPro" id="IPR019786">
    <property type="entry name" value="Zinc_finger_PHD-type_CS"/>
</dbReference>
<name>A0A9D4TQJ4_CHLVU</name>
<dbReference type="InterPro" id="IPR038718">
    <property type="entry name" value="SNF2-like_sf"/>
</dbReference>
<feature type="compositionally biased region" description="Low complexity" evidence="12">
    <location>
        <begin position="1745"/>
        <end position="1762"/>
    </location>
</feature>
<keyword evidence="7" id="KW-0862">Zinc</keyword>
<dbReference type="CDD" id="cd17919">
    <property type="entry name" value="DEXHc_Snf"/>
    <property type="match status" value="1"/>
</dbReference>
<feature type="domain" description="Chromo" evidence="13">
    <location>
        <begin position="666"/>
        <end position="731"/>
    </location>
</feature>
<evidence type="ECO:0000256" key="11">
    <source>
        <dbReference type="SAM" id="Coils"/>
    </source>
</evidence>
<evidence type="ECO:0000256" key="2">
    <source>
        <dbReference type="ARBA" id="ARBA00022723"/>
    </source>
</evidence>
<feature type="region of interest" description="Disordered" evidence="12">
    <location>
        <begin position="1226"/>
        <end position="1318"/>
    </location>
</feature>
<dbReference type="PANTHER" id="PTHR45623:SF33">
    <property type="entry name" value="OS01G0881000 PROTEIN"/>
    <property type="match status" value="1"/>
</dbReference>
<feature type="domain" description="Helicase ATP-binding" evidence="15">
    <location>
        <begin position="838"/>
        <end position="1020"/>
    </location>
</feature>
<feature type="region of interest" description="Disordered" evidence="12">
    <location>
        <begin position="1608"/>
        <end position="1762"/>
    </location>
</feature>
<feature type="compositionally biased region" description="Gly residues" evidence="12">
    <location>
        <begin position="1632"/>
        <end position="1642"/>
    </location>
</feature>
<dbReference type="CDD" id="cd18793">
    <property type="entry name" value="SF2_C_SNF"/>
    <property type="match status" value="1"/>
</dbReference>
<feature type="compositionally biased region" description="Gly residues" evidence="12">
    <location>
        <begin position="1522"/>
        <end position="1532"/>
    </location>
</feature>
<dbReference type="PROSITE" id="PS01359">
    <property type="entry name" value="ZF_PHD_1"/>
    <property type="match status" value="1"/>
</dbReference>
<reference evidence="17" key="1">
    <citation type="journal article" date="2019" name="Plant J.">
        <title>Chlorella vulgaris genome assembly and annotation reveals the molecular basis for metabolic acclimation to high light conditions.</title>
        <authorList>
            <person name="Cecchin M."/>
            <person name="Marcolungo L."/>
            <person name="Rossato M."/>
            <person name="Girolomoni L."/>
            <person name="Cosentino E."/>
            <person name="Cuine S."/>
            <person name="Li-Beisson Y."/>
            <person name="Delledonne M."/>
            <person name="Ballottari M."/>
        </authorList>
    </citation>
    <scope>NUCLEOTIDE SEQUENCE</scope>
    <source>
        <strain evidence="17">211/11P</strain>
    </source>
</reference>
<dbReference type="PROSITE" id="PS50013">
    <property type="entry name" value="CHROMO_2"/>
    <property type="match status" value="2"/>
</dbReference>
<evidence type="ECO:0000256" key="9">
    <source>
        <dbReference type="ARBA" id="ARBA00023242"/>
    </source>
</evidence>
<dbReference type="PROSITE" id="PS51194">
    <property type="entry name" value="HELICASE_CTER"/>
    <property type="match status" value="1"/>
</dbReference>
<keyword evidence="2" id="KW-0479">Metal-binding</keyword>
<evidence type="ECO:0000256" key="1">
    <source>
        <dbReference type="ARBA" id="ARBA00004123"/>
    </source>
</evidence>
<evidence type="ECO:0000256" key="8">
    <source>
        <dbReference type="ARBA" id="ARBA00022840"/>
    </source>
</evidence>
<dbReference type="Gene3D" id="3.30.40.10">
    <property type="entry name" value="Zinc/RING finger domain, C3HC4 (zinc finger)"/>
    <property type="match status" value="2"/>
</dbReference>
<keyword evidence="5 10" id="KW-0863">Zinc-finger</keyword>
<protein>
    <submittedName>
        <fullName evidence="17">Uncharacterized protein</fullName>
    </submittedName>
</protein>
<feature type="compositionally biased region" description="Low complexity" evidence="12">
    <location>
        <begin position="502"/>
        <end position="515"/>
    </location>
</feature>
<feature type="compositionally biased region" description="Acidic residues" evidence="12">
    <location>
        <begin position="211"/>
        <end position="220"/>
    </location>
</feature>
<dbReference type="InterPro" id="IPR016197">
    <property type="entry name" value="Chromo-like_dom_sf"/>
</dbReference>
<feature type="compositionally biased region" description="Basic and acidic residues" evidence="12">
    <location>
        <begin position="1859"/>
        <end position="1882"/>
    </location>
</feature>
<keyword evidence="9" id="KW-0539">Nucleus</keyword>
<gene>
    <name evidence="17" type="ORF">D9Q98_004783</name>
</gene>
<reference evidence="17" key="2">
    <citation type="submission" date="2020-11" db="EMBL/GenBank/DDBJ databases">
        <authorList>
            <person name="Cecchin M."/>
            <person name="Marcolungo L."/>
            <person name="Rossato M."/>
            <person name="Girolomoni L."/>
            <person name="Cosentino E."/>
            <person name="Cuine S."/>
            <person name="Li-Beisson Y."/>
            <person name="Delledonne M."/>
            <person name="Ballottari M."/>
        </authorList>
    </citation>
    <scope>NUCLEOTIDE SEQUENCE</scope>
    <source>
        <strain evidence="17">211/11P</strain>
        <tissue evidence="17">Whole cell</tissue>
    </source>
</reference>
<dbReference type="SMART" id="SM00490">
    <property type="entry name" value="HELICc"/>
    <property type="match status" value="1"/>
</dbReference>
<keyword evidence="18" id="KW-1185">Reference proteome</keyword>
<evidence type="ECO:0000256" key="10">
    <source>
        <dbReference type="PROSITE-ProRule" id="PRU00146"/>
    </source>
</evidence>
<feature type="compositionally biased region" description="Low complexity" evidence="12">
    <location>
        <begin position="1708"/>
        <end position="1722"/>
    </location>
</feature>
<evidence type="ECO:0000259" key="16">
    <source>
        <dbReference type="PROSITE" id="PS51194"/>
    </source>
</evidence>
<keyword evidence="8" id="KW-0067">ATP-binding</keyword>
<feature type="compositionally biased region" description="Polar residues" evidence="12">
    <location>
        <begin position="454"/>
        <end position="467"/>
    </location>
</feature>
<keyword evidence="11" id="KW-0175">Coiled coil</keyword>
<dbReference type="GO" id="GO:0005634">
    <property type="term" value="C:nucleus"/>
    <property type="evidence" value="ECO:0007669"/>
    <property type="project" value="UniProtKB-SubCell"/>
</dbReference>
<dbReference type="SUPFAM" id="SSF54160">
    <property type="entry name" value="Chromo domain-like"/>
    <property type="match status" value="2"/>
</dbReference>
<dbReference type="GO" id="GO:0003677">
    <property type="term" value="F:DNA binding"/>
    <property type="evidence" value="ECO:0007669"/>
    <property type="project" value="TreeGrafter"/>
</dbReference>
<dbReference type="InterPro" id="IPR014001">
    <property type="entry name" value="Helicase_ATP-bd"/>
</dbReference>
<dbReference type="PROSITE" id="PS50016">
    <property type="entry name" value="ZF_PHD_2"/>
    <property type="match status" value="1"/>
</dbReference>
<dbReference type="Proteomes" id="UP001055712">
    <property type="component" value="Unassembled WGS sequence"/>
</dbReference>
<feature type="compositionally biased region" description="Low complexity" evidence="12">
    <location>
        <begin position="169"/>
        <end position="189"/>
    </location>
</feature>
<feature type="compositionally biased region" description="Acidic residues" evidence="12">
    <location>
        <begin position="468"/>
        <end position="485"/>
    </location>
</feature>
<dbReference type="InterPro" id="IPR049730">
    <property type="entry name" value="SNF2/RAD54-like_C"/>
</dbReference>
<organism evidence="17 18">
    <name type="scientific">Chlorella vulgaris</name>
    <name type="common">Green alga</name>
    <dbReference type="NCBI Taxonomy" id="3077"/>
    <lineage>
        <taxon>Eukaryota</taxon>
        <taxon>Viridiplantae</taxon>
        <taxon>Chlorophyta</taxon>
        <taxon>core chlorophytes</taxon>
        <taxon>Trebouxiophyceae</taxon>
        <taxon>Chlorellales</taxon>
        <taxon>Chlorellaceae</taxon>
        <taxon>Chlorella clade</taxon>
        <taxon>Chlorella</taxon>
    </lineage>
</organism>
<evidence type="ECO:0000256" key="4">
    <source>
        <dbReference type="ARBA" id="ARBA00022741"/>
    </source>
</evidence>
<dbReference type="InterPro" id="IPR013083">
    <property type="entry name" value="Znf_RING/FYVE/PHD"/>
</dbReference>
<dbReference type="GO" id="GO:0008270">
    <property type="term" value="F:zinc ion binding"/>
    <property type="evidence" value="ECO:0007669"/>
    <property type="project" value="UniProtKB-KW"/>
</dbReference>
<dbReference type="SMART" id="SM00298">
    <property type="entry name" value="CHROMO"/>
    <property type="match status" value="2"/>
</dbReference>
<dbReference type="InterPro" id="IPR001650">
    <property type="entry name" value="Helicase_C-like"/>
</dbReference>
<evidence type="ECO:0000256" key="5">
    <source>
        <dbReference type="ARBA" id="ARBA00022771"/>
    </source>
</evidence>
<feature type="compositionally biased region" description="Low complexity" evidence="12">
    <location>
        <begin position="1643"/>
        <end position="1653"/>
    </location>
</feature>
<accession>A0A9D4TQJ4</accession>
<dbReference type="Pfam" id="PF00385">
    <property type="entry name" value="Chromo"/>
    <property type="match status" value="1"/>
</dbReference>
<dbReference type="GO" id="GO:0016887">
    <property type="term" value="F:ATP hydrolysis activity"/>
    <property type="evidence" value="ECO:0007669"/>
    <property type="project" value="TreeGrafter"/>
</dbReference>
<dbReference type="Gene3D" id="3.40.50.10810">
    <property type="entry name" value="Tandem AAA-ATPase domain"/>
    <property type="match status" value="1"/>
</dbReference>
<evidence type="ECO:0000313" key="17">
    <source>
        <dbReference type="EMBL" id="KAI3431741.1"/>
    </source>
</evidence>
<sequence>MAGLLGGNSQQLEGRSANDRAWYDCDVSIRDGSRGGSLFLRFSGYGTDEEEPLTDLSALRYSSLAANASDCVRLVPGTLVSGFKRSVHDDLWIDAEVVGRQEAKHAGGKCRCSFTVKWLDSADAGKTAELGIGDICLPDSRSLEQHHPKYRQYKAILDKAAQLKLAGKQRQSPQQRRRASAVAASPDVVSEAEGEGAGEGDAHAQDREGEAAEVEETEAAEEPRQFVLRPPQGASGPLCVLCKLPTLLPADPAWSLSAEERREVAGLYGGQHVTHWRCAAFGTDPGLAACRRLTMQTEVPGAVLLSFSGGVRLASLQKCTQCGQGGAATKCAAPGCCKYFHLHCAKGCKVDVEEFELRCPAHSVLGHLPSIGNQTFYPTRTSDARQVELESMRTGRVRRTTRLQGLDRGPKRRGGTALDDVRRTERHANKRVRYNEAHVDLNKGFTEGWQRSLRNIKQGRSPSYDSDQSMDEDVGIQYDDDDSDGSEPFVVGDGRRVRFNPGRTGKQQRQITQTRRTGRDRTQVKSYAEVQEELEFKEQAFKQAEREKGGYGGTRCQICDAKNRAKEMLLCDHCDKGYHMHCLEPPLEKAPLGFWFCPRCLPMQSCEACGQGADSKQQGNRAAASESSSTLSYCATCGALCHVGCLQKQLGSDEEQRCELCCAGLRELEAVLGCRTLQQAGADDVLQYHVKWKGKGYRHCRWITEAAALRLAPSQLQRFVRDSRGAATVEPNIQQQWMQVERIVATRFAVDSDREECLVKWQGLEYDKATWEPRDELAGEAAALQSFERRMALRVERDAAVEAATRKAEAPGLNGTPEFLEGVGSLKDYQVEGVDWVLGKLRRGMSVILGDEMGLGKTIQAAVFLQLAREQRLTTGPVAVVVPLSTFGSWERELAKWAPGLEVLSYSGQQEARALIRKYELGSEDDDLDAFRRSKNPSLKPRFHVMLTTYDIVIRDCAMLKRFDWSAVVIDEGHSLKGQDSLRGRMLRDLGAPWRLLMTGTPLQNNLRELLALLAFLADCSIEDIERRIKRMEDPNPPASPLGGADAAVEQDEELLQAQSYIRKLHAYLEPRMLRRMKAICLAGQMPPKISRKVGCRMTPLQLQLYTDVLAKDWDRVNAMVKNKLEKKSMNNILMRLRQTCNHPYLLPGQEPEEFKDPQSTAVAEQGWRLMVAASGKLTLLQQMLPRLLAGGHRVLIFSQYIEMLDILEDFLHDFQDTSGLLPKAEEDAADGCKGGGEGGGGNSGGGKSGSDEAAGGSIREGSEEPSPTATARVPAQVQPSDAAEELEAKQLGQQEVKEEEAKEEEEHEHEEEEDFVRGRQGSVIRYFRLDGSTKGWQRQAMMDSFNSLDCKVKVFLISTRAGSLGINLQTANTVVLYDPDFNPFVDAQAEGRAHRLGQEETVLVYQLHTVSSVEERILALAARKRKLEELVTKHLGRGRDAVSDEDIKSSVLHGWGNLMRQADEDRQGGPAADTSLSEVELARLLDREHVFADDLASGADAATLLGEVRAGGAAAMKFDGGSDGGSDGGAQGEEEGGGGRALDAAAEMEAAMKQLLSERARQYEADKAAKEELGRGRRARGAAGTYCEQDNDKALLQLLKAYESPDKAGKAGYASSGGEDSYRPRRASGGAQSGSGAGGTAGESCSIGSSDSSDSEAEGDREIAAAAPAVLPAPPQVSHAAVPAALPSTAPAIPIPACKPQPVGAGKQLQSSSQANSQAKQPRQQHKAGKQKLEGKAKVVQVQPAPSSAAPAPATAAAPAALAAALAAAVDAAVDAALAAVAPASKKLNPGKQSQQEQQEQKLPAQLPPRAAAAPVSVPAAVPAAGASQPPKPSSKGTVADLRQARRVTSQSAAGGSQERKRSQKQAEGKVKLQAKQEKQGATKRKGRKSASPSVRASSLQPDLVLAALAVAQQTKQAAS</sequence>
<dbReference type="PANTHER" id="PTHR45623">
    <property type="entry name" value="CHROMODOMAIN-HELICASE-DNA-BINDING PROTEIN 3-RELATED-RELATED"/>
    <property type="match status" value="1"/>
</dbReference>
<keyword evidence="6" id="KW-0378">Hydrolase</keyword>
<dbReference type="Pfam" id="PF16719">
    <property type="entry name" value="SAWADEE"/>
    <property type="match status" value="1"/>
</dbReference>
<dbReference type="InterPro" id="IPR019787">
    <property type="entry name" value="Znf_PHD-finger"/>
</dbReference>
<dbReference type="Pfam" id="PF00176">
    <property type="entry name" value="SNF2-rel_dom"/>
    <property type="match status" value="1"/>
</dbReference>
<feature type="compositionally biased region" description="Basic and acidic residues" evidence="12">
    <location>
        <begin position="200"/>
        <end position="210"/>
    </location>
</feature>
<dbReference type="InterPro" id="IPR032001">
    <property type="entry name" value="SAWADEE_dom"/>
</dbReference>
<dbReference type="SUPFAM" id="SSF52540">
    <property type="entry name" value="P-loop containing nucleoside triphosphate hydrolases"/>
    <property type="match status" value="2"/>
</dbReference>
<dbReference type="InterPro" id="IPR000330">
    <property type="entry name" value="SNF2_N"/>
</dbReference>
<dbReference type="Gene3D" id="2.30.30.140">
    <property type="match status" value="1"/>
</dbReference>
<dbReference type="InterPro" id="IPR023780">
    <property type="entry name" value="Chromo_domain"/>
</dbReference>
<keyword evidence="3" id="KW-0677">Repeat</keyword>
<feature type="region of interest" description="Disordered" evidence="12">
    <location>
        <begin position="1787"/>
        <end position="1903"/>
    </location>
</feature>
<dbReference type="SMART" id="SM00249">
    <property type="entry name" value="PHD"/>
    <property type="match status" value="3"/>
</dbReference>
<dbReference type="GO" id="GO:0140658">
    <property type="term" value="F:ATP-dependent chromatin remodeler activity"/>
    <property type="evidence" value="ECO:0007669"/>
    <property type="project" value="TreeGrafter"/>
</dbReference>
<dbReference type="InterPro" id="IPR027417">
    <property type="entry name" value="P-loop_NTPase"/>
</dbReference>